<gene>
    <name evidence="3" type="ORF">Q8A67_015557</name>
</gene>
<sequence>MEQARAAGQNVYYRGHVGYINGNGVTLDTDNPILTITYYTKGTFLLQGNEASLDSFEEIFPLLKARVEKERDETHVNCTDSEDDGPVNPSPSPSERQLRDSLALLELDFTEFRECTQAKLTDMHNTNIYIQELKDELQQLKKNTSSSITELTRALRDLQEENQTLRLQLCKQEEDTEKKKKRTSPDSCKK</sequence>
<organism evidence="3 4">
    <name type="scientific">Cirrhinus molitorella</name>
    <name type="common">mud carp</name>
    <dbReference type="NCBI Taxonomy" id="172907"/>
    <lineage>
        <taxon>Eukaryota</taxon>
        <taxon>Metazoa</taxon>
        <taxon>Chordata</taxon>
        <taxon>Craniata</taxon>
        <taxon>Vertebrata</taxon>
        <taxon>Euteleostomi</taxon>
        <taxon>Actinopterygii</taxon>
        <taxon>Neopterygii</taxon>
        <taxon>Teleostei</taxon>
        <taxon>Ostariophysi</taxon>
        <taxon>Cypriniformes</taxon>
        <taxon>Cyprinidae</taxon>
        <taxon>Labeoninae</taxon>
        <taxon>Labeonini</taxon>
        <taxon>Cirrhinus</taxon>
    </lineage>
</organism>
<keyword evidence="4" id="KW-1185">Reference proteome</keyword>
<proteinExistence type="predicted"/>
<comment type="caution">
    <text evidence="3">The sequence shown here is derived from an EMBL/GenBank/DDBJ whole genome shotgun (WGS) entry which is preliminary data.</text>
</comment>
<evidence type="ECO:0000313" key="3">
    <source>
        <dbReference type="EMBL" id="KAK2887329.1"/>
    </source>
</evidence>
<accession>A0AA88TIX7</accession>
<evidence type="ECO:0000256" key="1">
    <source>
        <dbReference type="SAM" id="Coils"/>
    </source>
</evidence>
<name>A0AA88TIX7_9TELE</name>
<feature type="coiled-coil region" evidence="1">
    <location>
        <begin position="123"/>
        <end position="168"/>
    </location>
</feature>
<feature type="region of interest" description="Disordered" evidence="2">
    <location>
        <begin position="71"/>
        <end position="97"/>
    </location>
</feature>
<dbReference type="EMBL" id="JAUYZG010000015">
    <property type="protein sequence ID" value="KAK2887329.1"/>
    <property type="molecule type" value="Genomic_DNA"/>
</dbReference>
<protein>
    <submittedName>
        <fullName evidence="3">Uncharacterized protein</fullName>
    </submittedName>
</protein>
<feature type="region of interest" description="Disordered" evidence="2">
    <location>
        <begin position="171"/>
        <end position="190"/>
    </location>
</feature>
<evidence type="ECO:0000256" key="2">
    <source>
        <dbReference type="SAM" id="MobiDB-lite"/>
    </source>
</evidence>
<reference evidence="3" key="1">
    <citation type="submission" date="2023-08" db="EMBL/GenBank/DDBJ databases">
        <title>Chromosome-level Genome Assembly of mud carp (Cirrhinus molitorella).</title>
        <authorList>
            <person name="Liu H."/>
        </authorList>
    </citation>
    <scope>NUCLEOTIDE SEQUENCE</scope>
    <source>
        <strain evidence="3">Prfri</strain>
        <tissue evidence="3">Muscle</tissue>
    </source>
</reference>
<dbReference type="Proteomes" id="UP001187343">
    <property type="component" value="Unassembled WGS sequence"/>
</dbReference>
<dbReference type="AlphaFoldDB" id="A0AA88TIX7"/>
<keyword evidence="1" id="KW-0175">Coiled coil</keyword>
<evidence type="ECO:0000313" key="4">
    <source>
        <dbReference type="Proteomes" id="UP001187343"/>
    </source>
</evidence>